<dbReference type="EMBL" id="ML976727">
    <property type="protein sequence ID" value="KAF1967839.1"/>
    <property type="molecule type" value="Genomic_DNA"/>
</dbReference>
<organism evidence="1 2">
    <name type="scientific">Bimuria novae-zelandiae CBS 107.79</name>
    <dbReference type="NCBI Taxonomy" id="1447943"/>
    <lineage>
        <taxon>Eukaryota</taxon>
        <taxon>Fungi</taxon>
        <taxon>Dikarya</taxon>
        <taxon>Ascomycota</taxon>
        <taxon>Pezizomycotina</taxon>
        <taxon>Dothideomycetes</taxon>
        <taxon>Pleosporomycetidae</taxon>
        <taxon>Pleosporales</taxon>
        <taxon>Massarineae</taxon>
        <taxon>Didymosphaeriaceae</taxon>
        <taxon>Bimuria</taxon>
    </lineage>
</organism>
<keyword evidence="2" id="KW-1185">Reference proteome</keyword>
<sequence length="213" mass="24044">MDPKGFLDLPDTVREQIYTKLLVSPAIEITGDIPAGTIHCSDTHRCIHTSILYTNRRIFNESSNILYAKNLFIIFNFNNHESPELASKITETFRRIPFRGIEETRKIVSRGRFSMVVNLFSVGRRLDTSGSGQPSCVITPEDLPLLLNCLTEESVGGNDKPMAVVRFDVLNTFRYSSLRFAELVFGPLLEGWRVPLHVLKALSVEGRIDPGYQ</sequence>
<accession>A0A6A5UV58</accession>
<evidence type="ECO:0000313" key="1">
    <source>
        <dbReference type="EMBL" id="KAF1967839.1"/>
    </source>
</evidence>
<gene>
    <name evidence="1" type="ORF">BU23DRAFT_281537</name>
</gene>
<proteinExistence type="predicted"/>
<evidence type="ECO:0008006" key="3">
    <source>
        <dbReference type="Google" id="ProtNLM"/>
    </source>
</evidence>
<name>A0A6A5UV58_9PLEO</name>
<reference evidence="1" key="1">
    <citation type="journal article" date="2020" name="Stud. Mycol.">
        <title>101 Dothideomycetes genomes: a test case for predicting lifestyles and emergence of pathogens.</title>
        <authorList>
            <person name="Haridas S."/>
            <person name="Albert R."/>
            <person name="Binder M."/>
            <person name="Bloem J."/>
            <person name="Labutti K."/>
            <person name="Salamov A."/>
            <person name="Andreopoulos B."/>
            <person name="Baker S."/>
            <person name="Barry K."/>
            <person name="Bills G."/>
            <person name="Bluhm B."/>
            <person name="Cannon C."/>
            <person name="Castanera R."/>
            <person name="Culley D."/>
            <person name="Daum C."/>
            <person name="Ezra D."/>
            <person name="Gonzalez J."/>
            <person name="Henrissat B."/>
            <person name="Kuo A."/>
            <person name="Liang C."/>
            <person name="Lipzen A."/>
            <person name="Lutzoni F."/>
            <person name="Magnuson J."/>
            <person name="Mondo S."/>
            <person name="Nolan M."/>
            <person name="Ohm R."/>
            <person name="Pangilinan J."/>
            <person name="Park H.-J."/>
            <person name="Ramirez L."/>
            <person name="Alfaro M."/>
            <person name="Sun H."/>
            <person name="Tritt A."/>
            <person name="Yoshinaga Y."/>
            <person name="Zwiers L.-H."/>
            <person name="Turgeon B."/>
            <person name="Goodwin S."/>
            <person name="Spatafora J."/>
            <person name="Crous P."/>
            <person name="Grigoriev I."/>
        </authorList>
    </citation>
    <scope>NUCLEOTIDE SEQUENCE</scope>
    <source>
        <strain evidence="1">CBS 107.79</strain>
    </source>
</reference>
<dbReference type="Proteomes" id="UP000800036">
    <property type="component" value="Unassembled WGS sequence"/>
</dbReference>
<evidence type="ECO:0000313" key="2">
    <source>
        <dbReference type="Proteomes" id="UP000800036"/>
    </source>
</evidence>
<dbReference type="OrthoDB" id="2951834at2759"/>
<protein>
    <recommendedName>
        <fullName evidence="3">F-box domain-containing protein</fullName>
    </recommendedName>
</protein>
<dbReference type="AlphaFoldDB" id="A0A6A5UV58"/>